<comment type="caution">
    <text evidence="2">The sequence shown here is derived from an EMBL/GenBank/DDBJ whole genome shotgun (WGS) entry which is preliminary data.</text>
</comment>
<organism evidence="2 3">
    <name type="scientific">Chlamydomonas eustigma</name>
    <dbReference type="NCBI Taxonomy" id="1157962"/>
    <lineage>
        <taxon>Eukaryota</taxon>
        <taxon>Viridiplantae</taxon>
        <taxon>Chlorophyta</taxon>
        <taxon>core chlorophytes</taxon>
        <taxon>Chlorophyceae</taxon>
        <taxon>CS clade</taxon>
        <taxon>Chlamydomonadales</taxon>
        <taxon>Chlamydomonadaceae</taxon>
        <taxon>Chlamydomonas</taxon>
    </lineage>
</organism>
<dbReference type="PANTHER" id="PTHR35498:SF1">
    <property type="entry name" value="LOW PSII ACCUMULATION-LIKE PROTEIN"/>
    <property type="match status" value="1"/>
</dbReference>
<proteinExistence type="predicted"/>
<keyword evidence="3" id="KW-1185">Reference proteome</keyword>
<keyword evidence="1" id="KW-1133">Transmembrane helix</keyword>
<gene>
    <name evidence="2" type="ORF">CEUSTIGMA_g2726.t1</name>
</gene>
<evidence type="ECO:0000256" key="1">
    <source>
        <dbReference type="SAM" id="Phobius"/>
    </source>
</evidence>
<name>A0A250WWT7_9CHLO</name>
<dbReference type="InterPro" id="IPR021883">
    <property type="entry name" value="LPA1-like"/>
</dbReference>
<evidence type="ECO:0000313" key="2">
    <source>
        <dbReference type="EMBL" id="GAX75281.1"/>
    </source>
</evidence>
<dbReference type="STRING" id="1157962.A0A250WWT7"/>
<dbReference type="PANTHER" id="PTHR35498">
    <property type="entry name" value="PROTEIN LOW PSII ACCUMULATION 1, CHLOROPLASTIC"/>
    <property type="match status" value="1"/>
</dbReference>
<keyword evidence="1" id="KW-0472">Membrane</keyword>
<dbReference type="AlphaFoldDB" id="A0A250WWT7"/>
<feature type="transmembrane region" description="Helical" evidence="1">
    <location>
        <begin position="105"/>
        <end position="126"/>
    </location>
</feature>
<keyword evidence="1" id="KW-0812">Transmembrane</keyword>
<sequence>MNVLRYSYATSLGSCSSRWNGRRQPGIEIRSRKSVRKLPLDCRSAASDDRSDEDRVRLRSEAEAPFRSLRFTLFGFGVVSAGVSLLVSLPQLIGAVGGAPNALPLNSVLTNVGVDLAAILVLGYFLRSDLQARDKQIARLTREEKLGNLGVQLSSGKRLPLSALRGSSRVVIVAGSKAQVSAALEAAAPFREELVRRGVFVVAAPIFGDEGADLPDLAESDLRWRGVPIRSEEWFEWFQSQLKLTSKASSSNGLFVGLRLDGRVRASGQGIPPWPRFAAELAPLAGNDKWTGFFDGFDGRIGLD</sequence>
<dbReference type="Proteomes" id="UP000232323">
    <property type="component" value="Unassembled WGS sequence"/>
</dbReference>
<feature type="transmembrane region" description="Helical" evidence="1">
    <location>
        <begin position="71"/>
        <end position="93"/>
    </location>
</feature>
<accession>A0A250WWT7</accession>
<evidence type="ECO:0000313" key="3">
    <source>
        <dbReference type="Proteomes" id="UP000232323"/>
    </source>
</evidence>
<protein>
    <submittedName>
        <fullName evidence="2">Uncharacterized protein</fullName>
    </submittedName>
</protein>
<reference evidence="2 3" key="1">
    <citation type="submission" date="2017-08" db="EMBL/GenBank/DDBJ databases">
        <title>Acidophilic green algal genome provides insights into adaptation to an acidic environment.</title>
        <authorList>
            <person name="Hirooka S."/>
            <person name="Hirose Y."/>
            <person name="Kanesaki Y."/>
            <person name="Higuchi S."/>
            <person name="Fujiwara T."/>
            <person name="Onuma R."/>
            <person name="Era A."/>
            <person name="Ohbayashi R."/>
            <person name="Uzuka A."/>
            <person name="Nozaki H."/>
            <person name="Yoshikawa H."/>
            <person name="Miyagishima S.Y."/>
        </authorList>
    </citation>
    <scope>NUCLEOTIDE SEQUENCE [LARGE SCALE GENOMIC DNA]</scope>
    <source>
        <strain evidence="2 3">NIES-2499</strain>
    </source>
</reference>
<dbReference type="EMBL" id="BEGY01000011">
    <property type="protein sequence ID" value="GAX75281.1"/>
    <property type="molecule type" value="Genomic_DNA"/>
</dbReference>
<dbReference type="OrthoDB" id="5130at2759"/>
<dbReference type="Pfam" id="PF11998">
    <property type="entry name" value="DUF3493"/>
    <property type="match status" value="1"/>
</dbReference>